<evidence type="ECO:0000313" key="1">
    <source>
        <dbReference type="EMBL" id="PVM94228.1"/>
    </source>
</evidence>
<dbReference type="AlphaFoldDB" id="A0A2T9KE16"/>
<dbReference type="SUPFAM" id="SSF52540">
    <property type="entry name" value="P-loop containing nucleoside triphosphate hydrolases"/>
    <property type="match status" value="1"/>
</dbReference>
<dbReference type="Pfam" id="PF13671">
    <property type="entry name" value="AAA_33"/>
    <property type="match status" value="1"/>
</dbReference>
<dbReference type="Proteomes" id="UP000245073">
    <property type="component" value="Unassembled WGS sequence"/>
</dbReference>
<dbReference type="EMBL" id="QDKQ01000003">
    <property type="protein sequence ID" value="PVM94228.1"/>
    <property type="molecule type" value="Genomic_DNA"/>
</dbReference>
<dbReference type="PANTHER" id="PTHR39206:SF1">
    <property type="entry name" value="SLL8004 PROTEIN"/>
    <property type="match status" value="1"/>
</dbReference>
<proteinExistence type="predicted"/>
<protein>
    <submittedName>
        <fullName evidence="1">Zeta toxin family protein</fullName>
    </submittedName>
</protein>
<dbReference type="Gene3D" id="3.40.50.300">
    <property type="entry name" value="P-loop containing nucleotide triphosphate hydrolases"/>
    <property type="match status" value="1"/>
</dbReference>
<comment type="caution">
    <text evidence="1">The sequence shown here is derived from an EMBL/GenBank/DDBJ whole genome shotgun (WGS) entry which is preliminary data.</text>
</comment>
<accession>A0A2T9KE16</accession>
<name>A0A2T9KE16_9CAUL</name>
<reference evidence="1 2" key="1">
    <citation type="submission" date="2018-04" db="EMBL/GenBank/DDBJ databases">
        <title>The genome sequence of Caulobacter sp. 744.</title>
        <authorList>
            <person name="Gao J."/>
            <person name="Sun J."/>
        </authorList>
    </citation>
    <scope>NUCLEOTIDE SEQUENCE [LARGE SCALE GENOMIC DNA]</scope>
    <source>
        <strain evidence="1 2">774</strain>
    </source>
</reference>
<keyword evidence="2" id="KW-1185">Reference proteome</keyword>
<dbReference type="PANTHER" id="PTHR39206">
    <property type="entry name" value="SLL8004 PROTEIN"/>
    <property type="match status" value="1"/>
</dbReference>
<organism evidence="1 2">
    <name type="scientific">Caulobacter endophyticus</name>
    <dbReference type="NCBI Taxonomy" id="2172652"/>
    <lineage>
        <taxon>Bacteria</taxon>
        <taxon>Pseudomonadati</taxon>
        <taxon>Pseudomonadota</taxon>
        <taxon>Alphaproteobacteria</taxon>
        <taxon>Caulobacterales</taxon>
        <taxon>Caulobacteraceae</taxon>
        <taxon>Caulobacter</taxon>
    </lineage>
</organism>
<dbReference type="InterPro" id="IPR027417">
    <property type="entry name" value="P-loop_NTPase"/>
</dbReference>
<gene>
    <name evidence="1" type="ORF">DDF67_00165</name>
</gene>
<evidence type="ECO:0000313" key="2">
    <source>
        <dbReference type="Proteomes" id="UP000245073"/>
    </source>
</evidence>
<sequence length="174" mass="19951">MWRLMPTVLIIAGPNGAGKTTFANALLARRVEPFEFVNADEIARRMHLPSLDAGTDMLAGRQMLSLLDTLTAERRDIALETTLASRSYARRIGRWRSDGYRVELVYLRLPTVEDSLARVRRRVEMGGHDIPEHDIRRRFPRSLVYLEEIYKPLVDAWQVWLSGEEGLELLDSST</sequence>